<evidence type="ECO:0000313" key="2">
    <source>
        <dbReference type="Proteomes" id="UP000001072"/>
    </source>
</evidence>
<dbReference type="OrthoDB" id="2511601at2759"/>
<keyword evidence="2" id="KW-1185">Reference proteome</keyword>
<sequence length="320" mass="35946">MTDDQLMDMYALTPICLRVALSLANTIGTIPRRVDDPRVIAEKEREADAGFPKCTCSNCDPEAAEMLVCNLPRLTKANYQMAMEDVFKVDGFLKPIDIEAEKVAAQAGNAPALPKKTLSRKRNGPLDTALKELADELVSIYKLHYIKIFGDDDYCESEDYFGIGEARTIVNSLDNIKQSQDIEQAMGGDIIEGGVKLVFEYIEEWRKQDIALQYSQKQAKLLEMKRKADDKRVLADVTNVKQIPTGPAAATKKKRRSSAQVKANKEAAILKADFNRRCLKWMKEDNVPADKLDEREEAYQNDLKQQASGNAQVDFCDTRL</sequence>
<dbReference type="AlphaFoldDB" id="F4S8Q7"/>
<dbReference type="VEuPathDB" id="FungiDB:MELLADRAFT_113100"/>
<dbReference type="EMBL" id="GL883166">
    <property type="protein sequence ID" value="EGF98937.1"/>
    <property type="molecule type" value="Genomic_DNA"/>
</dbReference>
<name>F4S8Q7_MELLP</name>
<reference evidence="2" key="1">
    <citation type="journal article" date="2011" name="Proc. Natl. Acad. Sci. U.S.A.">
        <title>Obligate biotrophy features unraveled by the genomic analysis of rust fungi.</title>
        <authorList>
            <person name="Duplessis S."/>
            <person name="Cuomo C.A."/>
            <person name="Lin Y.-C."/>
            <person name="Aerts A."/>
            <person name="Tisserant E."/>
            <person name="Veneault-Fourrey C."/>
            <person name="Joly D.L."/>
            <person name="Hacquard S."/>
            <person name="Amselem J."/>
            <person name="Cantarel B.L."/>
            <person name="Chiu R."/>
            <person name="Coutinho P.M."/>
            <person name="Feau N."/>
            <person name="Field M."/>
            <person name="Frey P."/>
            <person name="Gelhaye E."/>
            <person name="Goldberg J."/>
            <person name="Grabherr M.G."/>
            <person name="Kodira C.D."/>
            <person name="Kohler A."/>
            <person name="Kuees U."/>
            <person name="Lindquist E.A."/>
            <person name="Lucas S.M."/>
            <person name="Mago R."/>
            <person name="Mauceli E."/>
            <person name="Morin E."/>
            <person name="Murat C."/>
            <person name="Pangilinan J.L."/>
            <person name="Park R."/>
            <person name="Pearson M."/>
            <person name="Quesneville H."/>
            <person name="Rouhier N."/>
            <person name="Sakthikumar S."/>
            <person name="Salamov A.A."/>
            <person name="Schmutz J."/>
            <person name="Selles B."/>
            <person name="Shapiro H."/>
            <person name="Tanguay P."/>
            <person name="Tuskan G.A."/>
            <person name="Henrissat B."/>
            <person name="Van de Peer Y."/>
            <person name="Rouze P."/>
            <person name="Ellis J.G."/>
            <person name="Dodds P.N."/>
            <person name="Schein J.E."/>
            <person name="Zhong S."/>
            <person name="Hamelin R.C."/>
            <person name="Grigoriev I.V."/>
            <person name="Szabo L.J."/>
            <person name="Martin F."/>
        </authorList>
    </citation>
    <scope>NUCLEOTIDE SEQUENCE [LARGE SCALE GENOMIC DNA]</scope>
    <source>
        <strain evidence="2">98AG31 / pathotype 3-4-7</strain>
    </source>
</reference>
<dbReference type="HOGENOM" id="CLU_056408_0_0_1"/>
<dbReference type="InParanoid" id="F4S8Q7"/>
<proteinExistence type="predicted"/>
<evidence type="ECO:0000313" key="1">
    <source>
        <dbReference type="EMBL" id="EGF98937.1"/>
    </source>
</evidence>
<gene>
    <name evidence="1" type="ORF">MELLADRAFT_113100</name>
</gene>
<dbReference type="RefSeq" id="XP_007417787.1">
    <property type="nucleotide sequence ID" value="XM_007417725.1"/>
</dbReference>
<protein>
    <submittedName>
        <fullName evidence="1">Uncharacterized protein</fullName>
    </submittedName>
</protein>
<dbReference type="GeneID" id="18924883"/>
<organism evidence="2">
    <name type="scientific">Melampsora larici-populina (strain 98AG31 / pathotype 3-4-7)</name>
    <name type="common">Poplar leaf rust fungus</name>
    <dbReference type="NCBI Taxonomy" id="747676"/>
    <lineage>
        <taxon>Eukaryota</taxon>
        <taxon>Fungi</taxon>
        <taxon>Dikarya</taxon>
        <taxon>Basidiomycota</taxon>
        <taxon>Pucciniomycotina</taxon>
        <taxon>Pucciniomycetes</taxon>
        <taxon>Pucciniales</taxon>
        <taxon>Melampsoraceae</taxon>
        <taxon>Melampsora</taxon>
    </lineage>
</organism>
<accession>F4S8Q7</accession>
<dbReference type="Proteomes" id="UP000001072">
    <property type="component" value="Unassembled WGS sequence"/>
</dbReference>
<dbReference type="KEGG" id="mlr:MELLADRAFT_113100"/>